<feature type="compositionally biased region" description="Polar residues" evidence="1">
    <location>
        <begin position="19"/>
        <end position="29"/>
    </location>
</feature>
<evidence type="ECO:0000256" key="1">
    <source>
        <dbReference type="SAM" id="MobiDB-lite"/>
    </source>
</evidence>
<evidence type="ECO:0000313" key="2">
    <source>
        <dbReference type="EMBL" id="MBW0498233.1"/>
    </source>
</evidence>
<keyword evidence="3" id="KW-1185">Reference proteome</keyword>
<feature type="region of interest" description="Disordered" evidence="1">
    <location>
        <begin position="1"/>
        <end position="33"/>
    </location>
</feature>
<sequence>MHFQYQPPARNTRFKDPIDSTTQDPQVSANFDLGLPSQGEELYRIENKRLRTPRFVFGVFGSFKCTSKANIQGLSEFGNEEEGDFVEEEEFYYT</sequence>
<gene>
    <name evidence="2" type="ORF">O181_037948</name>
</gene>
<dbReference type="EMBL" id="AVOT02014624">
    <property type="protein sequence ID" value="MBW0498233.1"/>
    <property type="molecule type" value="Genomic_DNA"/>
</dbReference>
<reference evidence="2" key="1">
    <citation type="submission" date="2021-03" db="EMBL/GenBank/DDBJ databases">
        <title>Draft genome sequence of rust myrtle Austropuccinia psidii MF-1, a brazilian biotype.</title>
        <authorList>
            <person name="Quecine M.C."/>
            <person name="Pachon D.M.R."/>
            <person name="Bonatelli M.L."/>
            <person name="Correr F.H."/>
            <person name="Franceschini L.M."/>
            <person name="Leite T.F."/>
            <person name="Margarido G.R.A."/>
            <person name="Almeida C.A."/>
            <person name="Ferrarezi J.A."/>
            <person name="Labate C.A."/>
        </authorList>
    </citation>
    <scope>NUCLEOTIDE SEQUENCE</scope>
    <source>
        <strain evidence="2">MF-1</strain>
    </source>
</reference>
<protein>
    <submittedName>
        <fullName evidence="2">Uncharacterized protein</fullName>
    </submittedName>
</protein>
<organism evidence="2 3">
    <name type="scientific">Austropuccinia psidii MF-1</name>
    <dbReference type="NCBI Taxonomy" id="1389203"/>
    <lineage>
        <taxon>Eukaryota</taxon>
        <taxon>Fungi</taxon>
        <taxon>Dikarya</taxon>
        <taxon>Basidiomycota</taxon>
        <taxon>Pucciniomycotina</taxon>
        <taxon>Pucciniomycetes</taxon>
        <taxon>Pucciniales</taxon>
        <taxon>Sphaerophragmiaceae</taxon>
        <taxon>Austropuccinia</taxon>
    </lineage>
</organism>
<comment type="caution">
    <text evidence="2">The sequence shown here is derived from an EMBL/GenBank/DDBJ whole genome shotgun (WGS) entry which is preliminary data.</text>
</comment>
<evidence type="ECO:0000313" key="3">
    <source>
        <dbReference type="Proteomes" id="UP000765509"/>
    </source>
</evidence>
<proteinExistence type="predicted"/>
<dbReference type="AlphaFoldDB" id="A0A9Q3HAK8"/>
<name>A0A9Q3HAK8_9BASI</name>
<accession>A0A9Q3HAK8</accession>
<dbReference type="Proteomes" id="UP000765509">
    <property type="component" value="Unassembled WGS sequence"/>
</dbReference>